<protein>
    <submittedName>
        <fullName evidence="1">Uncharacterized protein</fullName>
    </submittedName>
</protein>
<sequence length="71" mass="8263">MPAVVVQCQIEEREDGVVNRWCVMFMAFIAVSFGPVRKTVHDSTEFHRPTCARRTHLIHNLFQEKHVHFAA</sequence>
<dbReference type="Proteomes" id="UP000592820">
    <property type="component" value="Unassembled WGS sequence"/>
</dbReference>
<comment type="caution">
    <text evidence="1">The sequence shown here is derived from an EMBL/GenBank/DDBJ whole genome shotgun (WGS) entry which is preliminary data.</text>
</comment>
<organism evidence="1 2">
    <name type="scientific">Paraburkholderia youngii</name>
    <dbReference type="NCBI Taxonomy" id="2782701"/>
    <lineage>
        <taxon>Bacteria</taxon>
        <taxon>Pseudomonadati</taxon>
        <taxon>Pseudomonadota</taxon>
        <taxon>Betaproteobacteria</taxon>
        <taxon>Burkholderiales</taxon>
        <taxon>Burkholderiaceae</taxon>
        <taxon>Paraburkholderia</taxon>
    </lineage>
</organism>
<dbReference type="EMBL" id="JACHDE010000028">
    <property type="protein sequence ID" value="MBB5405189.1"/>
    <property type="molecule type" value="Genomic_DNA"/>
</dbReference>
<accession>A0A7W8LGJ3</accession>
<gene>
    <name evidence="1" type="ORF">HDG41_007285</name>
</gene>
<proteinExistence type="predicted"/>
<evidence type="ECO:0000313" key="2">
    <source>
        <dbReference type="Proteomes" id="UP000592820"/>
    </source>
</evidence>
<reference evidence="1 2" key="1">
    <citation type="submission" date="2020-08" db="EMBL/GenBank/DDBJ databases">
        <title>Genomic Encyclopedia of Type Strains, Phase IV (KMG-V): Genome sequencing to study the core and pangenomes of soil and plant-associated prokaryotes.</title>
        <authorList>
            <person name="Whitman W."/>
        </authorList>
    </citation>
    <scope>NUCLEOTIDE SEQUENCE [LARGE SCALE GENOMIC DNA]</scope>
    <source>
        <strain evidence="1 2">JPY162</strain>
    </source>
</reference>
<name>A0A7W8LGJ3_9BURK</name>
<dbReference type="AlphaFoldDB" id="A0A7W8LGJ3"/>
<evidence type="ECO:0000313" key="1">
    <source>
        <dbReference type="EMBL" id="MBB5405189.1"/>
    </source>
</evidence>